<feature type="transmembrane region" description="Helical" evidence="7">
    <location>
        <begin position="231"/>
        <end position="249"/>
    </location>
</feature>
<dbReference type="PANTHER" id="PTHR30569:SF0">
    <property type="entry name" value="CYTOSINE PERMEASE"/>
    <property type="match status" value="1"/>
</dbReference>
<proteinExistence type="inferred from homology"/>
<feature type="transmembrane region" description="Helical" evidence="7">
    <location>
        <begin position="270"/>
        <end position="291"/>
    </location>
</feature>
<feature type="transmembrane region" description="Helical" evidence="7">
    <location>
        <begin position="373"/>
        <end position="398"/>
    </location>
</feature>
<dbReference type="InterPro" id="IPR030191">
    <property type="entry name" value="CodB"/>
</dbReference>
<dbReference type="Proteomes" id="UP000295351">
    <property type="component" value="Unassembled WGS sequence"/>
</dbReference>
<evidence type="ECO:0000313" key="9">
    <source>
        <dbReference type="Proteomes" id="UP000295351"/>
    </source>
</evidence>
<sequence length="487" mass="52493">MTDHVASGGIAATDSERAEAGRHRAAAERGDAPLLPSERLWGFWEFTYSNSALAIATWAFLIGGSVGLFVGPKEGIAAIVIGNIVGVVLTALATTCMSGRYGVEQFIALRSQFGYNGSRVVYLLAVVLLTMGWLAVLAMMFGRSIDGLMALSAGEAASPTGGKMIVAAVGAILLTWFIVAKGPTSIKFFNMVVSPALVVLMVVMLYLILSQRSFDELLALPALDPPFEDNTLNFIIAVEVNLAAGFSWWPYIGNLARLTKNERTAFWPNILGIFGAAALGEIVGLLAAVALGDSDPTIWMTRIAGPIIGVVALLFVAFANMTSMANILYTSIVGLRQVGTEPVRRIPWGMILFLFCLIPLGLVVFYPEMYDGFFIFLVWTSALNSALAGIGIVDYFFLRGQKLDMHSLHRPQENGPYRFWAGFNPVGLAALAVGFVVYVTIFNPQTLASLPAFKYLTASIPACLVAGAVHYVLTRLVARRRGWGLYP</sequence>
<evidence type="ECO:0000256" key="1">
    <source>
        <dbReference type="ARBA" id="ARBA00004141"/>
    </source>
</evidence>
<keyword evidence="4 7" id="KW-1133">Transmembrane helix</keyword>
<evidence type="ECO:0000256" key="6">
    <source>
        <dbReference type="SAM" id="MobiDB-lite"/>
    </source>
</evidence>
<comment type="similarity">
    <text evidence="2">Belongs to the purine-cytosine permease (2.A.39) family.</text>
</comment>
<feature type="transmembrane region" description="Helical" evidence="7">
    <location>
        <begin position="120"/>
        <end position="141"/>
    </location>
</feature>
<gene>
    <name evidence="8" type="ORF">EV665_13019</name>
</gene>
<keyword evidence="3 7" id="KW-0812">Transmembrane</keyword>
<dbReference type="GO" id="GO:0005886">
    <property type="term" value="C:plasma membrane"/>
    <property type="evidence" value="ECO:0007669"/>
    <property type="project" value="TreeGrafter"/>
</dbReference>
<evidence type="ECO:0000256" key="4">
    <source>
        <dbReference type="ARBA" id="ARBA00022989"/>
    </source>
</evidence>
<name>A0A4R2C8L7_SHIGR</name>
<feature type="compositionally biased region" description="Basic and acidic residues" evidence="6">
    <location>
        <begin position="14"/>
        <end position="25"/>
    </location>
</feature>
<keyword evidence="5 7" id="KW-0472">Membrane</keyword>
<protein>
    <submittedName>
        <fullName evidence="8">NCS1 family nucleobase:cation symporter-1</fullName>
    </submittedName>
</protein>
<dbReference type="InterPro" id="IPR001248">
    <property type="entry name" value="Pur-cyt_permease"/>
</dbReference>
<feature type="transmembrane region" description="Helical" evidence="7">
    <location>
        <begin position="419"/>
        <end position="441"/>
    </location>
</feature>
<dbReference type="AlphaFoldDB" id="A0A4R2C8L7"/>
<feature type="transmembrane region" description="Helical" evidence="7">
    <location>
        <begin position="453"/>
        <end position="473"/>
    </location>
</feature>
<reference evidence="8 9" key="1">
    <citation type="submission" date="2019-03" db="EMBL/GenBank/DDBJ databases">
        <title>Genomic Encyclopedia of Type Strains, Phase IV (KMG-IV): sequencing the most valuable type-strain genomes for metagenomic binning, comparative biology and taxonomic classification.</title>
        <authorList>
            <person name="Goeker M."/>
        </authorList>
    </citation>
    <scope>NUCLEOTIDE SEQUENCE [LARGE SCALE GENOMIC DNA]</scope>
    <source>
        <strain evidence="8 9">DSM 18401</strain>
    </source>
</reference>
<feature type="transmembrane region" description="Helical" evidence="7">
    <location>
        <begin position="76"/>
        <end position="99"/>
    </location>
</feature>
<accession>A0A4R2C8L7</accession>
<dbReference type="PANTHER" id="PTHR30569">
    <property type="entry name" value="CYTOSINE TRANSPORTER CODB"/>
    <property type="match status" value="1"/>
</dbReference>
<organism evidence="8 9">
    <name type="scientific">Shinella granuli</name>
    <dbReference type="NCBI Taxonomy" id="323621"/>
    <lineage>
        <taxon>Bacteria</taxon>
        <taxon>Pseudomonadati</taxon>
        <taxon>Pseudomonadota</taxon>
        <taxon>Alphaproteobacteria</taxon>
        <taxon>Hyphomicrobiales</taxon>
        <taxon>Rhizobiaceae</taxon>
        <taxon>Shinella</taxon>
    </lineage>
</organism>
<feature type="transmembrane region" description="Helical" evidence="7">
    <location>
        <begin position="303"/>
        <end position="328"/>
    </location>
</feature>
<dbReference type="Pfam" id="PF02133">
    <property type="entry name" value="Transp_cyt_pur"/>
    <property type="match status" value="1"/>
</dbReference>
<comment type="caution">
    <text evidence="8">The sequence shown here is derived from an EMBL/GenBank/DDBJ whole genome shotgun (WGS) entry which is preliminary data.</text>
</comment>
<evidence type="ECO:0000256" key="7">
    <source>
        <dbReference type="SAM" id="Phobius"/>
    </source>
</evidence>
<feature type="region of interest" description="Disordered" evidence="6">
    <location>
        <begin position="1"/>
        <end position="25"/>
    </location>
</feature>
<evidence type="ECO:0000256" key="5">
    <source>
        <dbReference type="ARBA" id="ARBA00023136"/>
    </source>
</evidence>
<evidence type="ECO:0000313" key="8">
    <source>
        <dbReference type="EMBL" id="TCN35159.1"/>
    </source>
</evidence>
<feature type="transmembrane region" description="Helical" evidence="7">
    <location>
        <begin position="192"/>
        <end position="211"/>
    </location>
</feature>
<evidence type="ECO:0000256" key="3">
    <source>
        <dbReference type="ARBA" id="ARBA00022692"/>
    </source>
</evidence>
<dbReference type="EMBL" id="SLVX01000030">
    <property type="protein sequence ID" value="TCN35159.1"/>
    <property type="molecule type" value="Genomic_DNA"/>
</dbReference>
<feature type="transmembrane region" description="Helical" evidence="7">
    <location>
        <begin position="161"/>
        <end position="180"/>
    </location>
</feature>
<dbReference type="GO" id="GO:0015209">
    <property type="term" value="F:cytosine transmembrane transporter activity"/>
    <property type="evidence" value="ECO:0007669"/>
    <property type="project" value="InterPro"/>
</dbReference>
<feature type="transmembrane region" description="Helical" evidence="7">
    <location>
        <begin position="348"/>
        <end position="367"/>
    </location>
</feature>
<evidence type="ECO:0000256" key="2">
    <source>
        <dbReference type="ARBA" id="ARBA00008974"/>
    </source>
</evidence>
<dbReference type="Gene3D" id="1.10.4160.10">
    <property type="entry name" value="Hydantoin permease"/>
    <property type="match status" value="1"/>
</dbReference>
<keyword evidence="9" id="KW-1185">Reference proteome</keyword>
<comment type="subcellular location">
    <subcellularLocation>
        <location evidence="1">Membrane</location>
        <topology evidence="1">Multi-pass membrane protein</topology>
    </subcellularLocation>
</comment>
<dbReference type="RefSeq" id="WP_133036649.1">
    <property type="nucleotide sequence ID" value="NZ_BAABEI010000012.1"/>
</dbReference>